<evidence type="ECO:0000313" key="3">
    <source>
        <dbReference type="Proteomes" id="UP000285757"/>
    </source>
</evidence>
<organism evidence="2 3">
    <name type="scientific">Pseudomonas fluorescens</name>
    <dbReference type="NCBI Taxonomy" id="294"/>
    <lineage>
        <taxon>Bacteria</taxon>
        <taxon>Pseudomonadati</taxon>
        <taxon>Pseudomonadota</taxon>
        <taxon>Gammaproteobacteria</taxon>
        <taxon>Pseudomonadales</taxon>
        <taxon>Pseudomonadaceae</taxon>
        <taxon>Pseudomonas</taxon>
    </lineage>
</organism>
<dbReference type="EMBL" id="MOBU01000031">
    <property type="protein sequence ID" value="RON60824.1"/>
    <property type="molecule type" value="Genomic_DNA"/>
</dbReference>
<keyword evidence="1" id="KW-0175">Coiled coil</keyword>
<evidence type="ECO:0000256" key="1">
    <source>
        <dbReference type="SAM" id="Coils"/>
    </source>
</evidence>
<feature type="coiled-coil region" evidence="1">
    <location>
        <begin position="491"/>
        <end position="526"/>
    </location>
</feature>
<dbReference type="AlphaFoldDB" id="A0A423KXN1"/>
<reference evidence="2 3" key="1">
    <citation type="submission" date="2016-10" db="EMBL/GenBank/DDBJ databases">
        <title>Comparative genome analysis of multiple Pseudomonas spp. focuses on biocontrol and plant growth promoting traits.</title>
        <authorList>
            <person name="Tao X.-Y."/>
            <person name="Taylor C.G."/>
        </authorList>
    </citation>
    <scope>NUCLEOTIDE SEQUENCE [LARGE SCALE GENOMIC DNA]</scope>
    <source>
        <strain evidence="2 3">24D3</strain>
    </source>
</reference>
<protein>
    <recommendedName>
        <fullName evidence="4">Glycosyltransferase</fullName>
    </recommendedName>
</protein>
<sequence>MSDFDLSLLQDTVIQYISRSQYGEAMVCIKAFAEQIINDPESIGVVFASRELDSLCRMLADTYYANHRHVPEGTPQGTVILATELVRAGGHVELIKDYLALGLFESPVRVVMTDLFNRLDHDSVKEWESRLDCEVFMATETTLDGKLDCLVERFAEWNPATVLSFGHNQDVVCIVAAHAPCAINRYYVHHGDHHLSLGVTCEAFQHVDLHNMSFQLCKHEIGVMQQLYWPISTVGTPQIKNRFLDRGAVTTCSCGRMSKFESGTYAFHYERAVASILKASRGYHVHIGDLTDAFLQRIHKELDAENVDHDRFIHIPWVDSLSRALIENGVDVYVSSFPLGGGKSLIEAMSVGVPVVTHESYRSRYHSGSDLTYPESHIWSEYEDLARIFKLFDEPLLQQHSAFALQHFESYYSKGAFLKAFASGSEGADLVPPLHTYHRNQLQNHLDIKRQRLQEIEPLIAEKNRLFQEWKHVLSAYNEHVETIGTQQAVIEQLTEQRLALIEQLAEEKRALNEQLTQEKHAFEALVIAQQNASLKGRIRRIARVLLNK</sequence>
<dbReference type="Proteomes" id="UP000285757">
    <property type="component" value="Unassembled WGS sequence"/>
</dbReference>
<dbReference type="RefSeq" id="WP_123536188.1">
    <property type="nucleotide sequence ID" value="NZ_MOBU01000031.1"/>
</dbReference>
<gene>
    <name evidence="2" type="ORF">BK671_25700</name>
</gene>
<dbReference type="SUPFAM" id="SSF53756">
    <property type="entry name" value="UDP-Glycosyltransferase/glycogen phosphorylase"/>
    <property type="match status" value="1"/>
</dbReference>
<name>A0A423KXN1_PSEFL</name>
<accession>A0A423KXN1</accession>
<evidence type="ECO:0000313" key="2">
    <source>
        <dbReference type="EMBL" id="RON60824.1"/>
    </source>
</evidence>
<dbReference type="Gene3D" id="3.40.50.2000">
    <property type="entry name" value="Glycogen Phosphorylase B"/>
    <property type="match status" value="1"/>
</dbReference>
<comment type="caution">
    <text evidence="2">The sequence shown here is derived from an EMBL/GenBank/DDBJ whole genome shotgun (WGS) entry which is preliminary data.</text>
</comment>
<proteinExistence type="predicted"/>
<evidence type="ECO:0008006" key="4">
    <source>
        <dbReference type="Google" id="ProtNLM"/>
    </source>
</evidence>